<comment type="caution">
    <text evidence="9">The sequence shown here is derived from an EMBL/GenBank/DDBJ whole genome shotgun (WGS) entry which is preliminary data.</text>
</comment>
<gene>
    <name evidence="9" type="ORF">QC823_01540</name>
</gene>
<feature type="compositionally biased region" description="Pro residues" evidence="7">
    <location>
        <begin position="175"/>
        <end position="185"/>
    </location>
</feature>
<dbReference type="Gene3D" id="1.10.10.160">
    <property type="match status" value="1"/>
</dbReference>
<evidence type="ECO:0000256" key="1">
    <source>
        <dbReference type="ARBA" id="ARBA00022741"/>
    </source>
</evidence>
<dbReference type="PANTHER" id="PTHR11070:SF2">
    <property type="entry name" value="ATP-DEPENDENT DNA HELICASE SRS2"/>
    <property type="match status" value="1"/>
</dbReference>
<dbReference type="Proteomes" id="UP001254564">
    <property type="component" value="Unassembled WGS sequence"/>
</dbReference>
<sequence>MEKKEKIYRSKEELEVLTGVIDYADRMVYEEGRRAQYEPLRRHAYGKTVVIDTENEGTLIFRLSSTPAVYPNRSSGYATPHSPVGRLCAILQAGDKRESPLWGSFTVSEVRIFDRFEGAAFEPNVRNFLRMELRQKQGKTEVTNLRAFLNKKATALSTGSSEKEKRDKSRTAHSPEPPQELPPVEPIESPAPVALTVYEIDEDEDEENWMIADQEEEDEDQLIGPSVVDEYFGLSERFYLDRTPQQDQVISRSPIGAMYVEGVAGSGKTSAALGRTKMLCDFNAQNVFGEEEFRDIHGELGDYWSGTFAGQFSPESSVGFVRTGELIQYLKETCRRLDLPNLPVQEYPELRSRLRQFRQVDQPRKGSRRWSGLDKPRGTHPDTTMTWLKAADRAIAHQWAAVLVKSVPTVDEVVKVFKPDVNHLAAGIARPAIERLRTELASISRDLIRSRDEGRFALDGLAKRINSCIESVRDEVLGPNTFWVNLGEHYWHAFSEHELAKLLISEKVALYVSTSARLVFFDENGLVDSQLTMLSQSDEPLPSEQVTKDFLAKNRCLVRDERTGEKLLAVISDVEDLYFRLLPESAQKLYVQQARRLKKLQVQRKLGQKQLPTTPATQNVKSEPDEEQPGDGLPAKPKEQEITSRSVRTVFSTGMRRALLNPLGFLADAYVDALESDATQFPDQKVAIQIVEQLNDRKLSHEDIDLLLCLFHLVGRGFEGNPKRLTTTFFYQSVFVDEVQDFTEQQVYLMSEQARPEYSAVTVVGDSAQKLHNGSRIDVRSCFPSKRLEEVKLSKNMRQAEAPGIAWFSARFRLEMQGSALGEIPDDELLERLINAPDDIRGPELFHFAEKFQLITKTVDLLKSAKPKETAVVILPTEELATKFFDACKPSLAEEMVDAEMSDKIDLSRRHIRHFTSINNAKGLEFDLVILPYFEHYDLTDAQQQNQMYVGLTRAKRRLVLMGHKDRSPSAFDHIWQQYLDILAIAQ</sequence>
<feature type="region of interest" description="Disordered" evidence="7">
    <location>
        <begin position="362"/>
        <end position="382"/>
    </location>
</feature>
<feature type="region of interest" description="Disordered" evidence="7">
    <location>
        <begin position="605"/>
        <end position="643"/>
    </location>
</feature>
<dbReference type="InterPro" id="IPR027785">
    <property type="entry name" value="UvrD-like_helicase_C"/>
</dbReference>
<proteinExistence type="predicted"/>
<evidence type="ECO:0000256" key="2">
    <source>
        <dbReference type="ARBA" id="ARBA00022801"/>
    </source>
</evidence>
<feature type="compositionally biased region" description="Polar residues" evidence="7">
    <location>
        <begin position="610"/>
        <end position="621"/>
    </location>
</feature>
<dbReference type="SUPFAM" id="SSF52540">
    <property type="entry name" value="P-loop containing nucleoside triphosphate hydrolases"/>
    <property type="match status" value="1"/>
</dbReference>
<keyword evidence="10" id="KW-1185">Reference proteome</keyword>
<evidence type="ECO:0000256" key="7">
    <source>
        <dbReference type="SAM" id="MobiDB-lite"/>
    </source>
</evidence>
<feature type="compositionally biased region" description="Basic and acidic residues" evidence="7">
    <location>
        <begin position="371"/>
        <end position="380"/>
    </location>
</feature>
<keyword evidence="2" id="KW-0378">Hydrolase</keyword>
<dbReference type="InterPro" id="IPR013986">
    <property type="entry name" value="DExx_box_DNA_helicase_dom_sf"/>
</dbReference>
<evidence type="ECO:0000256" key="5">
    <source>
        <dbReference type="ARBA" id="ARBA00023125"/>
    </source>
</evidence>
<dbReference type="PANTHER" id="PTHR11070">
    <property type="entry name" value="UVRD / RECB / PCRA DNA HELICASE FAMILY MEMBER"/>
    <property type="match status" value="1"/>
</dbReference>
<reference evidence="9 10" key="1">
    <citation type="submission" date="2023-04" db="EMBL/GenBank/DDBJ databases">
        <title>A long-awaited taxogenomic arrangement of the family Halomonadaceae.</title>
        <authorList>
            <person name="De La Haba R."/>
            <person name="Chuvochina M."/>
            <person name="Wittouck S."/>
            <person name="Arahal D.R."/>
            <person name="Sanchez-Porro C."/>
            <person name="Hugenholtz P."/>
            <person name="Ventosa A."/>
        </authorList>
    </citation>
    <scope>NUCLEOTIDE SEQUENCE [LARGE SCALE GENOMIC DNA]</scope>
    <source>
        <strain evidence="9 10">DSM 21020</strain>
    </source>
</reference>
<keyword evidence="4 9" id="KW-0067">ATP-binding</keyword>
<evidence type="ECO:0000256" key="3">
    <source>
        <dbReference type="ARBA" id="ARBA00022806"/>
    </source>
</evidence>
<dbReference type="Pfam" id="PF13538">
    <property type="entry name" value="UvrD_C_2"/>
    <property type="match status" value="1"/>
</dbReference>
<keyword evidence="1" id="KW-0547">Nucleotide-binding</keyword>
<evidence type="ECO:0000313" key="9">
    <source>
        <dbReference type="EMBL" id="MDR5897680.1"/>
    </source>
</evidence>
<keyword evidence="3" id="KW-0347">Helicase</keyword>
<evidence type="ECO:0000256" key="6">
    <source>
        <dbReference type="ARBA" id="ARBA00034923"/>
    </source>
</evidence>
<feature type="domain" description="UvrD-like helicase C-terminal" evidence="8">
    <location>
        <begin position="915"/>
        <end position="962"/>
    </location>
</feature>
<dbReference type="EMBL" id="JARWAN010000002">
    <property type="protein sequence ID" value="MDR5897680.1"/>
    <property type="molecule type" value="Genomic_DNA"/>
</dbReference>
<name>A0ABU1H039_9GAMM</name>
<dbReference type="InterPro" id="IPR027417">
    <property type="entry name" value="P-loop_NTPase"/>
</dbReference>
<evidence type="ECO:0000256" key="4">
    <source>
        <dbReference type="ARBA" id="ARBA00022840"/>
    </source>
</evidence>
<dbReference type="GO" id="GO:0005524">
    <property type="term" value="F:ATP binding"/>
    <property type="evidence" value="ECO:0007669"/>
    <property type="project" value="UniProtKB-KW"/>
</dbReference>
<protein>
    <recommendedName>
        <fullName evidence="6">DNA 3'-5' helicase II</fullName>
    </recommendedName>
</protein>
<dbReference type="RefSeq" id="WP_309654737.1">
    <property type="nucleotide sequence ID" value="NZ_JARWAN010000002.1"/>
</dbReference>
<dbReference type="InterPro" id="IPR000212">
    <property type="entry name" value="DNA_helicase_UvrD/REP"/>
</dbReference>
<organism evidence="9 10">
    <name type="scientific">Vreelandella vilamensis</name>
    <dbReference type="NCBI Taxonomy" id="531309"/>
    <lineage>
        <taxon>Bacteria</taxon>
        <taxon>Pseudomonadati</taxon>
        <taxon>Pseudomonadota</taxon>
        <taxon>Gammaproteobacteria</taxon>
        <taxon>Oceanospirillales</taxon>
        <taxon>Halomonadaceae</taxon>
        <taxon>Vreelandella</taxon>
    </lineage>
</organism>
<feature type="compositionally biased region" description="Basic and acidic residues" evidence="7">
    <location>
        <begin position="161"/>
        <end position="170"/>
    </location>
</feature>
<feature type="region of interest" description="Disordered" evidence="7">
    <location>
        <begin position="153"/>
        <end position="188"/>
    </location>
</feature>
<evidence type="ECO:0000259" key="8">
    <source>
        <dbReference type="Pfam" id="PF13538"/>
    </source>
</evidence>
<keyword evidence="5" id="KW-0238">DNA-binding</keyword>
<accession>A0ABU1H039</accession>
<dbReference type="Gene3D" id="3.40.50.300">
    <property type="entry name" value="P-loop containing nucleotide triphosphate hydrolases"/>
    <property type="match status" value="2"/>
</dbReference>
<evidence type="ECO:0000313" key="10">
    <source>
        <dbReference type="Proteomes" id="UP001254564"/>
    </source>
</evidence>